<proteinExistence type="predicted"/>
<gene>
    <name evidence="1" type="ORF">RE6C_02138</name>
</gene>
<reference evidence="1" key="1">
    <citation type="submission" date="2012-11" db="EMBL/GenBank/DDBJ databases">
        <title>Permanent draft genomes of Rhodopirellula europaea strain SH398 and 6C.</title>
        <authorList>
            <person name="Richter M."/>
            <person name="Richter-Heitmann T."/>
            <person name="Frank C."/>
            <person name="Harder J."/>
            <person name="Glockner F.O."/>
        </authorList>
    </citation>
    <scope>NUCLEOTIDE SEQUENCE</scope>
    <source>
        <strain evidence="1">6C</strain>
    </source>
</reference>
<dbReference type="EMBL" id="ANMO01000105">
    <property type="protein sequence ID" value="EMB17122.1"/>
    <property type="molecule type" value="Genomic_DNA"/>
</dbReference>
<evidence type="ECO:0008006" key="3">
    <source>
        <dbReference type="Google" id="ProtNLM"/>
    </source>
</evidence>
<dbReference type="InterPro" id="IPR025368">
    <property type="entry name" value="DUF4272"/>
</dbReference>
<evidence type="ECO:0000313" key="2">
    <source>
        <dbReference type="Proteomes" id="UP000011529"/>
    </source>
</evidence>
<dbReference type="PATRIC" id="fig|1263867.3.peg.2273"/>
<accession>M2AWN8</accession>
<dbReference type="Proteomes" id="UP000011529">
    <property type="component" value="Unassembled WGS sequence"/>
</dbReference>
<organism evidence="1 2">
    <name type="scientific">Rhodopirellula europaea 6C</name>
    <dbReference type="NCBI Taxonomy" id="1263867"/>
    <lineage>
        <taxon>Bacteria</taxon>
        <taxon>Pseudomonadati</taxon>
        <taxon>Planctomycetota</taxon>
        <taxon>Planctomycetia</taxon>
        <taxon>Pirellulales</taxon>
        <taxon>Pirellulaceae</taxon>
        <taxon>Rhodopirellula</taxon>
    </lineage>
</organism>
<evidence type="ECO:0000313" key="1">
    <source>
        <dbReference type="EMBL" id="EMB17122.1"/>
    </source>
</evidence>
<sequence>MAESSDVDLIPRTAAEIARRTLALIAIVDHAHNENPEALKDWVTSNSIADEFSDAEREFFDKANPTTQDITTFSWRAEAMVPLLWSVWRLPELPPLNVQIDWSQIDDLNEILTRPGEFVSSAELRPIEEINEAEAFLYHQHWRVRDAQLFQKPMPEELDPGIVFERRYAASWIVGWGRAAGWDNVPTDT</sequence>
<protein>
    <recommendedName>
        <fullName evidence="3">DUF4272 domain-containing protein</fullName>
    </recommendedName>
</protein>
<keyword evidence="2" id="KW-1185">Reference proteome</keyword>
<reference evidence="1" key="2">
    <citation type="journal article" date="2013" name="Mar. Genomics">
        <title>Expression of sulfatases in Rhodopirellula baltica and the diversity of sulfatases in the genus Rhodopirellula.</title>
        <authorList>
            <person name="Wegner C.E."/>
            <person name="Richter-Heitmann T."/>
            <person name="Klindworth A."/>
            <person name="Klockow C."/>
            <person name="Richter M."/>
            <person name="Achstetter T."/>
            <person name="Glockner F.O."/>
            <person name="Harder J."/>
        </authorList>
    </citation>
    <scope>NUCLEOTIDE SEQUENCE [LARGE SCALE GENOMIC DNA]</scope>
    <source>
        <strain evidence="1">6C</strain>
    </source>
</reference>
<dbReference type="RefSeq" id="WP_008656278.1">
    <property type="nucleotide sequence ID" value="NZ_ANMO01000105.1"/>
</dbReference>
<comment type="caution">
    <text evidence="1">The sequence shown here is derived from an EMBL/GenBank/DDBJ whole genome shotgun (WGS) entry which is preliminary data.</text>
</comment>
<dbReference type="AlphaFoldDB" id="M2AWN8"/>
<dbReference type="Pfam" id="PF14094">
    <property type="entry name" value="DUF4272"/>
    <property type="match status" value="1"/>
</dbReference>
<name>M2AWN8_9BACT</name>